<gene>
    <name evidence="1" type="ORF">D3H35_14455</name>
</gene>
<dbReference type="Proteomes" id="UP000266340">
    <property type="component" value="Unassembled WGS sequence"/>
</dbReference>
<evidence type="ECO:0000313" key="1">
    <source>
        <dbReference type="EMBL" id="RIE01969.1"/>
    </source>
</evidence>
<accession>A0A398CLA6</accession>
<evidence type="ECO:0000313" key="2">
    <source>
        <dbReference type="Proteomes" id="UP000266340"/>
    </source>
</evidence>
<protein>
    <submittedName>
        <fullName evidence="1">Uncharacterized protein</fullName>
    </submittedName>
</protein>
<name>A0A398CLA6_9BACL</name>
<proteinExistence type="predicted"/>
<reference evidence="1 2" key="1">
    <citation type="submission" date="2018-09" db="EMBL/GenBank/DDBJ databases">
        <title>Cohnella cavernae sp. nov., isolated from a karst cave.</title>
        <authorList>
            <person name="Zhu H."/>
        </authorList>
    </citation>
    <scope>NUCLEOTIDE SEQUENCE [LARGE SCALE GENOMIC DNA]</scope>
    <source>
        <strain evidence="1 2">K2E09-144</strain>
    </source>
</reference>
<dbReference type="AlphaFoldDB" id="A0A398CLA6"/>
<organism evidence="1 2">
    <name type="scientific">Cohnella faecalis</name>
    <dbReference type="NCBI Taxonomy" id="2315694"/>
    <lineage>
        <taxon>Bacteria</taxon>
        <taxon>Bacillati</taxon>
        <taxon>Bacillota</taxon>
        <taxon>Bacilli</taxon>
        <taxon>Bacillales</taxon>
        <taxon>Paenibacillaceae</taxon>
        <taxon>Cohnella</taxon>
    </lineage>
</organism>
<sequence>MKWSFGVAMAVATVPPFFRWLGTVPGLGGASGEERREA</sequence>
<comment type="caution">
    <text evidence="1">The sequence shown here is derived from an EMBL/GenBank/DDBJ whole genome shotgun (WGS) entry which is preliminary data.</text>
</comment>
<dbReference type="EMBL" id="QXJM01000039">
    <property type="protein sequence ID" value="RIE01969.1"/>
    <property type="molecule type" value="Genomic_DNA"/>
</dbReference>
<keyword evidence="2" id="KW-1185">Reference proteome</keyword>